<dbReference type="Gene3D" id="3.40.50.1820">
    <property type="entry name" value="alpha/beta hydrolase"/>
    <property type="match status" value="1"/>
</dbReference>
<accession>A0A2V2N5T0</accession>
<gene>
    <name evidence="1" type="ORF">DLD82_13355</name>
</gene>
<dbReference type="GO" id="GO:0016787">
    <property type="term" value="F:hydrolase activity"/>
    <property type="evidence" value="ECO:0007669"/>
    <property type="project" value="UniProtKB-KW"/>
</dbReference>
<sequence>MKKNIIKINNIPAIIWGDTNDKLYIAVHGNLSHKEDNVIGILAHEATAKGYQVLSFDLPEHGERKDGTTPCKVQNCVHDLVEIFSYAKTRWKDLNLFACSMGAYFSLLAYHEVDFKKALFLSPVVDMERIIRNMMMWFQVTPERLEKEGTINTPIGQKLYWDYFCYVLDHPVNSWKVDTSILYGAKDNLVEFDTISNFTEKFHCKLEIMESGEHYFHTDEHLQRFRMWLQSHIDYINSEDFTIKY</sequence>
<evidence type="ECO:0000313" key="1">
    <source>
        <dbReference type="EMBL" id="PWR71858.1"/>
    </source>
</evidence>
<dbReference type="EMBL" id="QGMZ01000029">
    <property type="protein sequence ID" value="PWR71858.1"/>
    <property type="molecule type" value="Genomic_DNA"/>
</dbReference>
<dbReference type="OrthoDB" id="7531at2157"/>
<proteinExistence type="predicted"/>
<dbReference type="InterPro" id="IPR029058">
    <property type="entry name" value="AB_hydrolase_fold"/>
</dbReference>
<keyword evidence="1" id="KW-0378">Hydrolase</keyword>
<dbReference type="AlphaFoldDB" id="A0A2V2N5T0"/>
<name>A0A2V2N5T0_9EURY</name>
<keyword evidence="2" id="KW-1185">Reference proteome</keyword>
<comment type="caution">
    <text evidence="1">The sequence shown here is derived from an EMBL/GenBank/DDBJ whole genome shotgun (WGS) entry which is preliminary data.</text>
</comment>
<dbReference type="GeneID" id="97610666"/>
<protein>
    <submittedName>
        <fullName evidence="1">Alpha/beta hydrolase</fullName>
    </submittedName>
</protein>
<evidence type="ECO:0000313" key="2">
    <source>
        <dbReference type="Proteomes" id="UP000245934"/>
    </source>
</evidence>
<dbReference type="SUPFAM" id="SSF53474">
    <property type="entry name" value="alpha/beta-Hydrolases"/>
    <property type="match status" value="1"/>
</dbReference>
<dbReference type="Proteomes" id="UP000245934">
    <property type="component" value="Unassembled WGS sequence"/>
</dbReference>
<reference evidence="1 2" key="1">
    <citation type="submission" date="2018-05" db="EMBL/GenBank/DDBJ databases">
        <title>Draft genome of Methanospirillum stamsii Pt1.</title>
        <authorList>
            <person name="Dueholm M.S."/>
            <person name="Nielsen P.H."/>
            <person name="Bakmann L.F."/>
            <person name="Otzen D.E."/>
        </authorList>
    </citation>
    <scope>NUCLEOTIDE SEQUENCE [LARGE SCALE GENOMIC DNA]</scope>
    <source>
        <strain evidence="1 2">Pt1</strain>
    </source>
</reference>
<organism evidence="1 2">
    <name type="scientific">Methanospirillum stamsii</name>
    <dbReference type="NCBI Taxonomy" id="1277351"/>
    <lineage>
        <taxon>Archaea</taxon>
        <taxon>Methanobacteriati</taxon>
        <taxon>Methanobacteriota</taxon>
        <taxon>Stenosarchaea group</taxon>
        <taxon>Methanomicrobia</taxon>
        <taxon>Methanomicrobiales</taxon>
        <taxon>Methanospirillaceae</taxon>
        <taxon>Methanospirillum</taxon>
    </lineage>
</organism>
<dbReference type="RefSeq" id="WP_109941628.1">
    <property type="nucleotide sequence ID" value="NZ_CP176366.1"/>
</dbReference>